<name>A0AA45WJ88_9BACL</name>
<dbReference type="EMBL" id="FXTU01000001">
    <property type="protein sequence ID" value="SMP02526.1"/>
    <property type="molecule type" value="Genomic_DNA"/>
</dbReference>
<evidence type="ECO:0000313" key="1">
    <source>
        <dbReference type="EMBL" id="SMP02526.1"/>
    </source>
</evidence>
<gene>
    <name evidence="1" type="ORF">SAMN06265361_101352</name>
</gene>
<organism evidence="1 2">
    <name type="scientific">Laceyella tengchongensis</name>
    <dbReference type="NCBI Taxonomy" id="574699"/>
    <lineage>
        <taxon>Bacteria</taxon>
        <taxon>Bacillati</taxon>
        <taxon>Bacillota</taxon>
        <taxon>Bacilli</taxon>
        <taxon>Bacillales</taxon>
        <taxon>Thermoactinomycetaceae</taxon>
        <taxon>Laceyella</taxon>
    </lineage>
</organism>
<reference evidence="1" key="1">
    <citation type="submission" date="2017-05" db="EMBL/GenBank/DDBJ databases">
        <authorList>
            <person name="Varghese N."/>
            <person name="Submissions S."/>
        </authorList>
    </citation>
    <scope>NUCLEOTIDE SEQUENCE</scope>
    <source>
        <strain evidence="1">DSM 45262</strain>
    </source>
</reference>
<dbReference type="AlphaFoldDB" id="A0AA45WJ88"/>
<dbReference type="Proteomes" id="UP001157946">
    <property type="component" value="Unassembled WGS sequence"/>
</dbReference>
<proteinExistence type="predicted"/>
<comment type="caution">
    <text evidence="1">The sequence shown here is derived from an EMBL/GenBank/DDBJ whole genome shotgun (WGS) entry which is preliminary data.</text>
</comment>
<protein>
    <submittedName>
        <fullName evidence="1">Uncharacterized protein</fullName>
    </submittedName>
</protein>
<dbReference type="RefSeq" id="WP_102991729.1">
    <property type="nucleotide sequence ID" value="NZ_FXTU01000001.1"/>
</dbReference>
<accession>A0AA45WJ88</accession>
<keyword evidence="2" id="KW-1185">Reference proteome</keyword>
<evidence type="ECO:0000313" key="2">
    <source>
        <dbReference type="Proteomes" id="UP001157946"/>
    </source>
</evidence>
<sequence length="106" mass="12163">MTSFDETSSAGEPFQKEFYTAAVFSTTGIIDMSKVKTKSFEFKIWIDEKSFNYVKSTLKIKYDADLSTNGKTNQHLVDDQYEFIYSGPFTQTIQVPDEVKEKAIDM</sequence>